<dbReference type="PANTHER" id="PTHR47099:SF1">
    <property type="entry name" value="METHYLCOBAMIDE:COM METHYLTRANSFERASE MTBA"/>
    <property type="match status" value="1"/>
</dbReference>
<name>A0A8J8SIR7_9FIRM</name>
<dbReference type="RefSeq" id="WP_212695429.1">
    <property type="nucleotide sequence ID" value="NZ_CP058649.1"/>
</dbReference>
<feature type="domain" description="Uroporphyrinogen decarboxylase (URO-D)" evidence="1">
    <location>
        <begin position="5"/>
        <end position="341"/>
    </location>
</feature>
<dbReference type="SUPFAM" id="SSF51726">
    <property type="entry name" value="UROD/MetE-like"/>
    <property type="match status" value="1"/>
</dbReference>
<gene>
    <name evidence="2" type="ORF">HZI73_21600</name>
</gene>
<dbReference type="Pfam" id="PF01208">
    <property type="entry name" value="URO-D"/>
    <property type="match status" value="1"/>
</dbReference>
<organism evidence="2 3">
    <name type="scientific">Vallitalea pronyensis</name>
    <dbReference type="NCBI Taxonomy" id="1348613"/>
    <lineage>
        <taxon>Bacteria</taxon>
        <taxon>Bacillati</taxon>
        <taxon>Bacillota</taxon>
        <taxon>Clostridia</taxon>
        <taxon>Lachnospirales</taxon>
        <taxon>Vallitaleaceae</taxon>
        <taxon>Vallitalea</taxon>
    </lineage>
</organism>
<dbReference type="InterPro" id="IPR000257">
    <property type="entry name" value="Uroporphyrinogen_deCOase"/>
</dbReference>
<evidence type="ECO:0000259" key="1">
    <source>
        <dbReference type="Pfam" id="PF01208"/>
    </source>
</evidence>
<reference evidence="2" key="1">
    <citation type="submission" date="2020-07" db="EMBL/GenBank/DDBJ databases">
        <title>Vallitalea pronyensis genome.</title>
        <authorList>
            <person name="Postec A."/>
        </authorList>
    </citation>
    <scope>NUCLEOTIDE SEQUENCE</scope>
    <source>
        <strain evidence="2">FatNI3</strain>
    </source>
</reference>
<dbReference type="Proteomes" id="UP000683246">
    <property type="component" value="Chromosome"/>
</dbReference>
<dbReference type="InterPro" id="IPR052024">
    <property type="entry name" value="Methanogen_methyltrans"/>
</dbReference>
<evidence type="ECO:0000313" key="3">
    <source>
        <dbReference type="Proteomes" id="UP000683246"/>
    </source>
</evidence>
<dbReference type="EMBL" id="CP058649">
    <property type="protein sequence ID" value="QUI24734.1"/>
    <property type="molecule type" value="Genomic_DNA"/>
</dbReference>
<proteinExistence type="predicted"/>
<dbReference type="KEGG" id="vpy:HZI73_21600"/>
<dbReference type="InterPro" id="IPR038071">
    <property type="entry name" value="UROD/MetE-like_sf"/>
</dbReference>
<dbReference type="PANTHER" id="PTHR47099">
    <property type="entry name" value="METHYLCOBAMIDE:COM METHYLTRANSFERASE MTBA"/>
    <property type="match status" value="1"/>
</dbReference>
<keyword evidence="3" id="KW-1185">Reference proteome</keyword>
<sequence length="346" mass="38859">MNAIERVGLAIQHKEADRVPIYPLLNSVARKLVGATYEQLAKDAEVCAEAYIKLTEDYNLDVICTLTDLSVEASDFGAKIVYEDDEAAYPDRNDRLIRSPEDYKKIKPIQVESGERMMEHIKLCQLLVDAKGQDTPIVAFVFGPLGVVSMLRGQQEMFLDLIMNPDEVKHAVGVVTETLLDYVDRLIDTGVHAIMFDTLFASQSILSKEMWDEFEGPFIEKIAKHVHDRGCMVMIHNCGNGIYFDVQIKRMQPEAISFLHVPDDCKDMKECKEKYGHLTTLIGCIDPGVIMTSPVETVVELAKRDIDTFKKDGGFILSTGCEYPSSLDFEKAKAIIEVGKTYGKYV</sequence>
<dbReference type="GO" id="GO:0004853">
    <property type="term" value="F:uroporphyrinogen decarboxylase activity"/>
    <property type="evidence" value="ECO:0007669"/>
    <property type="project" value="InterPro"/>
</dbReference>
<dbReference type="AlphaFoldDB" id="A0A8J8SIR7"/>
<dbReference type="Gene3D" id="3.20.20.210">
    <property type="match status" value="1"/>
</dbReference>
<dbReference type="GO" id="GO:0006779">
    <property type="term" value="P:porphyrin-containing compound biosynthetic process"/>
    <property type="evidence" value="ECO:0007669"/>
    <property type="project" value="InterPro"/>
</dbReference>
<dbReference type="CDD" id="cd03465">
    <property type="entry name" value="URO-D_like"/>
    <property type="match status" value="1"/>
</dbReference>
<accession>A0A8J8SIR7</accession>
<evidence type="ECO:0000313" key="2">
    <source>
        <dbReference type="EMBL" id="QUI24734.1"/>
    </source>
</evidence>
<protein>
    <submittedName>
        <fullName evidence="2">Uroporphyrinogen decarboxylase family protein</fullName>
    </submittedName>
</protein>